<evidence type="ECO:0000313" key="4">
    <source>
        <dbReference type="EMBL" id="CAH1783058.1"/>
    </source>
</evidence>
<dbReference type="OrthoDB" id="5984008at2759"/>
<dbReference type="AlphaFoldDB" id="A0A8S4NRQ5"/>
<proteinExistence type="predicted"/>
<feature type="region of interest" description="Disordered" evidence="2">
    <location>
        <begin position="75"/>
        <end position="105"/>
    </location>
</feature>
<keyword evidence="1" id="KW-0732">Signal</keyword>
<organism evidence="4 5">
    <name type="scientific">Owenia fusiformis</name>
    <name type="common">Polychaete worm</name>
    <dbReference type="NCBI Taxonomy" id="6347"/>
    <lineage>
        <taxon>Eukaryota</taxon>
        <taxon>Metazoa</taxon>
        <taxon>Spiralia</taxon>
        <taxon>Lophotrochozoa</taxon>
        <taxon>Annelida</taxon>
        <taxon>Polychaeta</taxon>
        <taxon>Sedentaria</taxon>
        <taxon>Canalipalpata</taxon>
        <taxon>Sabellida</taxon>
        <taxon>Oweniida</taxon>
        <taxon>Oweniidae</taxon>
        <taxon>Owenia</taxon>
    </lineage>
</organism>
<comment type="caution">
    <text evidence="4">The sequence shown here is derived from an EMBL/GenBank/DDBJ whole genome shotgun (WGS) entry which is preliminary data.</text>
</comment>
<gene>
    <name evidence="4" type="ORF">OFUS_LOCUS9431</name>
</gene>
<dbReference type="EMBL" id="CAIIXF020000005">
    <property type="protein sequence ID" value="CAH1783058.1"/>
    <property type="molecule type" value="Genomic_DNA"/>
</dbReference>
<name>A0A8S4NRQ5_OWEFU</name>
<dbReference type="Gene3D" id="3.40.190.10">
    <property type="entry name" value="Periplasmic binding protein-like II"/>
    <property type="match status" value="2"/>
</dbReference>
<dbReference type="SUPFAM" id="SSF53850">
    <property type="entry name" value="Periplasmic binding protein-like II"/>
    <property type="match status" value="1"/>
</dbReference>
<evidence type="ECO:0000259" key="3">
    <source>
        <dbReference type="Pfam" id="PF00497"/>
    </source>
</evidence>
<evidence type="ECO:0000256" key="1">
    <source>
        <dbReference type="ARBA" id="ARBA00022729"/>
    </source>
</evidence>
<feature type="domain" description="Solute-binding protein family 3/N-terminal" evidence="3">
    <location>
        <begin position="117"/>
        <end position="337"/>
    </location>
</feature>
<feature type="non-terminal residue" evidence="4">
    <location>
        <position position="353"/>
    </location>
</feature>
<dbReference type="PANTHER" id="PTHR35936:SF19">
    <property type="entry name" value="AMINO-ACID-BINDING PROTEIN YXEM-RELATED"/>
    <property type="match status" value="1"/>
</dbReference>
<dbReference type="PANTHER" id="PTHR35936">
    <property type="entry name" value="MEMBRANE-BOUND LYTIC MUREIN TRANSGLYCOSYLASE F"/>
    <property type="match status" value="1"/>
</dbReference>
<sequence length="353" mass="40414">NINDALGSAIKGLLDDEESIQFLVSEYIMKSIICLALLVAAVSGFGIERRMQGDDPRKSHHHFYYGDVHHHHRFEDHHGQKSHHEDSDHSSEEHHSGEDKESKHDDHKDDVFYFAVGDAFGAYEFIDDKGALKGFHPDLIEALCAKLGYKCAWVMDKYSRCWETDGDYEYPGVGMNADWYTACMGYWPYPRRLNSFNFTLSYTKVEPANVFWLESRSEDFQTDDIKGLNVGFIDGWSTSKHCLARETGTSIEDFTPHLFDNHHDMIAALRKGKIDIFLSGHHAFKVPDDLHEGNDFNCNYNNRGAAFMLKYGHPAIDVINKGLEMMYNDGSYHKLCKEANEKYGDHGEIHCID</sequence>
<evidence type="ECO:0000313" key="5">
    <source>
        <dbReference type="Proteomes" id="UP000749559"/>
    </source>
</evidence>
<accession>A0A8S4NRQ5</accession>
<dbReference type="Pfam" id="PF00497">
    <property type="entry name" value="SBP_bac_3"/>
    <property type="match status" value="1"/>
</dbReference>
<keyword evidence="5" id="KW-1185">Reference proteome</keyword>
<evidence type="ECO:0000256" key="2">
    <source>
        <dbReference type="SAM" id="MobiDB-lite"/>
    </source>
</evidence>
<protein>
    <recommendedName>
        <fullName evidence="3">Solute-binding protein family 3/N-terminal domain-containing protein</fullName>
    </recommendedName>
</protein>
<reference evidence="4" key="1">
    <citation type="submission" date="2022-03" db="EMBL/GenBank/DDBJ databases">
        <authorList>
            <person name="Martin C."/>
        </authorList>
    </citation>
    <scope>NUCLEOTIDE SEQUENCE</scope>
</reference>
<dbReference type="InterPro" id="IPR001638">
    <property type="entry name" value="Solute-binding_3/MltF_N"/>
</dbReference>
<dbReference type="Proteomes" id="UP000749559">
    <property type="component" value="Unassembled WGS sequence"/>
</dbReference>